<dbReference type="PANTHER" id="PTHR42852:SF13">
    <property type="entry name" value="PROTEIN DIPZ"/>
    <property type="match status" value="1"/>
</dbReference>
<name>A0A7V8GNG2_9GAMM</name>
<dbReference type="PROSITE" id="PS51352">
    <property type="entry name" value="THIOREDOXIN_2"/>
    <property type="match status" value="1"/>
</dbReference>
<dbReference type="GO" id="GO:0016491">
    <property type="term" value="F:oxidoreductase activity"/>
    <property type="evidence" value="ECO:0007669"/>
    <property type="project" value="InterPro"/>
</dbReference>
<reference evidence="3 4" key="1">
    <citation type="submission" date="2017-10" db="EMBL/GenBank/DDBJ databases">
        <title>Whole genome sequencing of Pseudoxanthomonas broegbernensis DSM 12573(T).</title>
        <authorList>
            <person name="Kumar S."/>
            <person name="Bansal K."/>
            <person name="Kaur A."/>
            <person name="Patil P."/>
            <person name="Sharma S."/>
            <person name="Patil P.B."/>
        </authorList>
    </citation>
    <scope>NUCLEOTIDE SEQUENCE [LARGE SCALE GENOMIC DNA]</scope>
    <source>
        <strain evidence="3 4">DSM 12573</strain>
    </source>
</reference>
<protein>
    <submittedName>
        <fullName evidence="3">Alkyl hydroperoxide reductase</fullName>
    </submittedName>
</protein>
<comment type="caution">
    <text evidence="3">The sequence shown here is derived from an EMBL/GenBank/DDBJ whole genome shotgun (WGS) entry which is preliminary data.</text>
</comment>
<dbReference type="Pfam" id="PF00578">
    <property type="entry name" value="AhpC-TSA"/>
    <property type="match status" value="1"/>
</dbReference>
<accession>A0A7V8GNG2</accession>
<proteinExistence type="predicted"/>
<evidence type="ECO:0000313" key="3">
    <source>
        <dbReference type="EMBL" id="KAF1686982.1"/>
    </source>
</evidence>
<dbReference type="PANTHER" id="PTHR42852">
    <property type="entry name" value="THIOL:DISULFIDE INTERCHANGE PROTEIN DSBE"/>
    <property type="match status" value="1"/>
</dbReference>
<keyword evidence="4" id="KW-1185">Reference proteome</keyword>
<dbReference type="InterPro" id="IPR000866">
    <property type="entry name" value="AhpC/TSA"/>
</dbReference>
<feature type="chain" id="PRO_5031046222" evidence="1">
    <location>
        <begin position="26"/>
        <end position="447"/>
    </location>
</feature>
<sequence length="447" mass="49435">MRGAKPLLRFGAVFLSLAVAAAAHAAAKFPQEGIWRGEFTVDGDPIPFNFEVKGTDAKDAKFSLINGSRRDNFVVERVSEDTLSVPMNTYDAALVFTVVDGKTLRGEYRDLVPHRQGARNIPFVAEHGKAWRFVEPGQDVAAGADLSGKWAVQQLDKSARADKRDQVALLDQDGNHLGGVFMTVVGDTRELEGTVQGNRFWLSHFSGPSPRLIKGTIDEDGNIQGAFGSGIYNVVRFEGRKDANVELPDPYQLTFLKDGQKTIDFTFPDLQGQPVSLRDDKYQGKVVIVEVIGTWCPNCTDQTYFLSPWFKQNRHRGVEAVAVAFEQEDSFAYFQKVLGKFKQYFDIEYDIVFGGLADKKVATEKLRGLNYMAAFPTTIIIDRKGEVREIYTGYTGTVTGEYYAQYVAKFNALLDELLAEPDPYARTAQDAGGADGVDAPPRLAAAH</sequence>
<dbReference type="AlphaFoldDB" id="A0A7V8GNG2"/>
<organism evidence="3 4">
    <name type="scientific">Pseudoxanthomonas broegbernensis</name>
    <dbReference type="NCBI Taxonomy" id="83619"/>
    <lineage>
        <taxon>Bacteria</taxon>
        <taxon>Pseudomonadati</taxon>
        <taxon>Pseudomonadota</taxon>
        <taxon>Gammaproteobacteria</taxon>
        <taxon>Lysobacterales</taxon>
        <taxon>Lysobacteraceae</taxon>
        <taxon>Pseudoxanthomonas</taxon>
    </lineage>
</organism>
<evidence type="ECO:0000256" key="1">
    <source>
        <dbReference type="SAM" id="SignalP"/>
    </source>
</evidence>
<dbReference type="InterPro" id="IPR013766">
    <property type="entry name" value="Thioredoxin_domain"/>
</dbReference>
<dbReference type="GO" id="GO:0016209">
    <property type="term" value="F:antioxidant activity"/>
    <property type="evidence" value="ECO:0007669"/>
    <property type="project" value="InterPro"/>
</dbReference>
<dbReference type="SUPFAM" id="SSF52833">
    <property type="entry name" value="Thioredoxin-like"/>
    <property type="match status" value="1"/>
</dbReference>
<dbReference type="Proteomes" id="UP000462066">
    <property type="component" value="Unassembled WGS sequence"/>
</dbReference>
<feature type="signal peptide" evidence="1">
    <location>
        <begin position="1"/>
        <end position="25"/>
    </location>
</feature>
<dbReference type="InterPro" id="IPR050553">
    <property type="entry name" value="Thioredoxin_ResA/DsbE_sf"/>
</dbReference>
<keyword evidence="1" id="KW-0732">Signal</keyword>
<evidence type="ECO:0000259" key="2">
    <source>
        <dbReference type="PROSITE" id="PS51352"/>
    </source>
</evidence>
<dbReference type="EMBL" id="MWIP01000004">
    <property type="protein sequence ID" value="KAF1686982.1"/>
    <property type="molecule type" value="Genomic_DNA"/>
</dbReference>
<dbReference type="CDD" id="cd02966">
    <property type="entry name" value="TlpA_like_family"/>
    <property type="match status" value="1"/>
</dbReference>
<evidence type="ECO:0000313" key="4">
    <source>
        <dbReference type="Proteomes" id="UP000462066"/>
    </source>
</evidence>
<dbReference type="InterPro" id="IPR036249">
    <property type="entry name" value="Thioredoxin-like_sf"/>
</dbReference>
<dbReference type="RefSeq" id="WP_162310609.1">
    <property type="nucleotide sequence ID" value="NZ_JACHGU010000004.1"/>
</dbReference>
<gene>
    <name evidence="3" type="ORF">B1992_06295</name>
</gene>
<dbReference type="Gene3D" id="3.40.30.10">
    <property type="entry name" value="Glutaredoxin"/>
    <property type="match status" value="1"/>
</dbReference>
<feature type="domain" description="Thioredoxin" evidence="2">
    <location>
        <begin position="256"/>
        <end position="412"/>
    </location>
</feature>